<dbReference type="EMBL" id="FOCX01000017">
    <property type="protein sequence ID" value="SEO70614.1"/>
    <property type="molecule type" value="Genomic_DNA"/>
</dbReference>
<evidence type="ECO:0000313" key="2">
    <source>
        <dbReference type="EMBL" id="SEO70614.1"/>
    </source>
</evidence>
<sequence>MTRKSTSVTEDAFEHGQATKKGNESWSEWFHRAADALESQDSDVSTDPSTTDVPDDVLREAHIPDIKREVADEVENRLTRQ</sequence>
<dbReference type="AlphaFoldDB" id="A0A1H8RWM5"/>
<accession>A0A1H8RWM5</accession>
<evidence type="ECO:0000313" key="3">
    <source>
        <dbReference type="Proteomes" id="UP000198775"/>
    </source>
</evidence>
<organism evidence="2 3">
    <name type="scientific">Halorientalis persicus</name>
    <dbReference type="NCBI Taxonomy" id="1367881"/>
    <lineage>
        <taxon>Archaea</taxon>
        <taxon>Methanobacteriati</taxon>
        <taxon>Methanobacteriota</taxon>
        <taxon>Stenosarchaea group</taxon>
        <taxon>Halobacteria</taxon>
        <taxon>Halobacteriales</taxon>
        <taxon>Haloarculaceae</taxon>
        <taxon>Halorientalis</taxon>
    </lineage>
</organism>
<feature type="compositionally biased region" description="Low complexity" evidence="1">
    <location>
        <begin position="42"/>
        <end position="52"/>
    </location>
</feature>
<feature type="region of interest" description="Disordered" evidence="1">
    <location>
        <begin position="1"/>
        <end position="64"/>
    </location>
</feature>
<dbReference type="Proteomes" id="UP000198775">
    <property type="component" value="Unassembled WGS sequence"/>
</dbReference>
<keyword evidence="3" id="KW-1185">Reference proteome</keyword>
<dbReference type="RefSeq" id="WP_092662061.1">
    <property type="nucleotide sequence ID" value="NZ_FOCX01000017.1"/>
</dbReference>
<gene>
    <name evidence="2" type="ORF">SAMN05216388_101757</name>
</gene>
<reference evidence="3" key="1">
    <citation type="submission" date="2016-10" db="EMBL/GenBank/DDBJ databases">
        <authorList>
            <person name="Varghese N."/>
            <person name="Submissions S."/>
        </authorList>
    </citation>
    <scope>NUCLEOTIDE SEQUENCE [LARGE SCALE GENOMIC DNA]</scope>
    <source>
        <strain evidence="3">IBRC-M 10043</strain>
    </source>
</reference>
<protein>
    <submittedName>
        <fullName evidence="2">Uncharacterized protein</fullName>
    </submittedName>
</protein>
<evidence type="ECO:0000256" key="1">
    <source>
        <dbReference type="SAM" id="MobiDB-lite"/>
    </source>
</evidence>
<proteinExistence type="predicted"/>
<name>A0A1H8RWM5_9EURY</name>